<name>A0A1I7Y785_9BILA</name>
<keyword evidence="2" id="KW-0472">Membrane</keyword>
<keyword evidence="2" id="KW-1133">Transmembrane helix</keyword>
<feature type="transmembrane region" description="Helical" evidence="2">
    <location>
        <begin position="43"/>
        <end position="66"/>
    </location>
</feature>
<accession>A0A1I7Y785</accession>
<protein>
    <submittedName>
        <fullName evidence="4">Transmembrane protein</fullName>
    </submittedName>
</protein>
<evidence type="ECO:0000313" key="3">
    <source>
        <dbReference type="Proteomes" id="UP000095287"/>
    </source>
</evidence>
<keyword evidence="2" id="KW-0812">Transmembrane</keyword>
<dbReference type="WBParaSite" id="L893_g1333.t1">
    <property type="protein sequence ID" value="L893_g1333.t1"/>
    <property type="gene ID" value="L893_g1333"/>
</dbReference>
<feature type="compositionally biased region" description="Acidic residues" evidence="1">
    <location>
        <begin position="164"/>
        <end position="174"/>
    </location>
</feature>
<dbReference type="AlphaFoldDB" id="A0A1I7Y785"/>
<evidence type="ECO:0000256" key="2">
    <source>
        <dbReference type="SAM" id="Phobius"/>
    </source>
</evidence>
<keyword evidence="3" id="KW-1185">Reference proteome</keyword>
<dbReference type="Proteomes" id="UP000095287">
    <property type="component" value="Unplaced"/>
</dbReference>
<feature type="transmembrane region" description="Helical" evidence="2">
    <location>
        <begin position="6"/>
        <end position="22"/>
    </location>
</feature>
<reference evidence="4" key="1">
    <citation type="submission" date="2016-11" db="UniProtKB">
        <authorList>
            <consortium name="WormBaseParasite"/>
        </authorList>
    </citation>
    <scope>IDENTIFICATION</scope>
</reference>
<organism evidence="3 4">
    <name type="scientific">Steinernema glaseri</name>
    <dbReference type="NCBI Taxonomy" id="37863"/>
    <lineage>
        <taxon>Eukaryota</taxon>
        <taxon>Metazoa</taxon>
        <taxon>Ecdysozoa</taxon>
        <taxon>Nematoda</taxon>
        <taxon>Chromadorea</taxon>
        <taxon>Rhabditida</taxon>
        <taxon>Tylenchina</taxon>
        <taxon>Panagrolaimomorpha</taxon>
        <taxon>Strongyloidoidea</taxon>
        <taxon>Steinernematidae</taxon>
        <taxon>Steinernema</taxon>
    </lineage>
</organism>
<feature type="transmembrane region" description="Helical" evidence="2">
    <location>
        <begin position="127"/>
        <end position="146"/>
    </location>
</feature>
<sequence length="174" mass="19183">MDASLSFGATATCLVFYFLSAVKISQHIMTHKILQNQSIEIRLFVASFLQFLLLSVNTAVHVWMIIASRDGNETLVMRIYDLSAGEDVPQHTGPQRDRVQRDASVVVESEKGISRCLKRSVTCRSTVKMRIFAIVFLLFIIAAAVFSQDPGTAAPNQDLPDSNDSADDDDDGNS</sequence>
<evidence type="ECO:0000256" key="1">
    <source>
        <dbReference type="SAM" id="MobiDB-lite"/>
    </source>
</evidence>
<feature type="region of interest" description="Disordered" evidence="1">
    <location>
        <begin position="151"/>
        <end position="174"/>
    </location>
</feature>
<evidence type="ECO:0000313" key="4">
    <source>
        <dbReference type="WBParaSite" id="L893_g1333.t1"/>
    </source>
</evidence>
<proteinExistence type="predicted"/>